<dbReference type="InterPro" id="IPR016186">
    <property type="entry name" value="C-type_lectin-like/link_sf"/>
</dbReference>
<gene>
    <name evidence="4" type="ORF">OSB1V03_LOCUS435</name>
</gene>
<name>A0A7R9PTE7_9ACAR</name>
<keyword evidence="5" id="KW-1185">Reference proteome</keyword>
<dbReference type="EMBL" id="CAJPIZ010000084">
    <property type="protein sequence ID" value="CAG2100368.1"/>
    <property type="molecule type" value="Genomic_DNA"/>
</dbReference>
<dbReference type="PROSITE" id="PS50041">
    <property type="entry name" value="C_TYPE_LECTIN_2"/>
    <property type="match status" value="3"/>
</dbReference>
<dbReference type="CDD" id="cd00037">
    <property type="entry name" value="CLECT"/>
    <property type="match status" value="3"/>
</dbReference>
<feature type="domain" description="C-type lectin" evidence="3">
    <location>
        <begin position="187"/>
        <end position="309"/>
    </location>
</feature>
<dbReference type="Gene3D" id="3.10.100.10">
    <property type="entry name" value="Mannose-Binding Protein A, subunit A"/>
    <property type="match status" value="3"/>
</dbReference>
<dbReference type="PANTHER" id="PTHR22991:SF40">
    <property type="entry name" value="PROTEIN CBG13490"/>
    <property type="match status" value="1"/>
</dbReference>
<proteinExistence type="predicted"/>
<protein>
    <recommendedName>
        <fullName evidence="3">C-type lectin domain-containing protein</fullName>
    </recommendedName>
</protein>
<dbReference type="SMART" id="SM00034">
    <property type="entry name" value="CLECT"/>
    <property type="match status" value="3"/>
</dbReference>
<feature type="domain" description="C-type lectin" evidence="3">
    <location>
        <begin position="343"/>
        <end position="467"/>
    </location>
</feature>
<sequence>MNALYVFTLIFCLTWTGIKSDGECGDWDLFADEYYNICYKIVPDQLADYATAAAACLAMDGASLPTIHTQAQQNFLTNLLFTKHKITDGVWVDAKVKSKILTWADGTTDGFNNWVEGRPVDVTDVQCVETVNDRAPDNMGKWLDSNCGKKNAVVCEKVVLWSPQKTQRSGIKSDGDCGDWDLFADEYYNICYKIVPDQLADYTTAVAACLAMDGASLPTIHTQAQQDFLTNLLFTKHKITDGVWVDAKVKSKILTWADGTTDGFNNWVEGRPIDVVDVQCVETVNDKAPGNMGKWLDSNCGKKNAVVCEKVVLWSPQKTQRASINGDSICGKGDAWEIFHDEYYDICYIYLKELGLADYATVAAACAAHADGMATLPTVHTKAQQDFLTQSLFTKHEIVNGVWMDAQVNKKAVTWADGTSPNYDNWVEGRPIDVADECVEMVPDKAPGNMGKWLDGPCSKKNEVVCEKVVLWSAQKTQRMIADNRRQIKKP</sequence>
<feature type="signal peptide" evidence="2">
    <location>
        <begin position="1"/>
        <end position="20"/>
    </location>
</feature>
<evidence type="ECO:0000313" key="4">
    <source>
        <dbReference type="EMBL" id="CAD7619938.1"/>
    </source>
</evidence>
<dbReference type="EMBL" id="OC854659">
    <property type="protein sequence ID" value="CAD7619938.1"/>
    <property type="molecule type" value="Genomic_DNA"/>
</dbReference>
<evidence type="ECO:0000256" key="1">
    <source>
        <dbReference type="ARBA" id="ARBA00023157"/>
    </source>
</evidence>
<evidence type="ECO:0000259" key="3">
    <source>
        <dbReference type="PROSITE" id="PS50041"/>
    </source>
</evidence>
<dbReference type="Pfam" id="PF00059">
    <property type="entry name" value="Lectin_C"/>
    <property type="match status" value="3"/>
</dbReference>
<evidence type="ECO:0000313" key="5">
    <source>
        <dbReference type="Proteomes" id="UP000759131"/>
    </source>
</evidence>
<dbReference type="SUPFAM" id="SSF56436">
    <property type="entry name" value="C-type lectin-like"/>
    <property type="match status" value="3"/>
</dbReference>
<evidence type="ECO:0000256" key="2">
    <source>
        <dbReference type="SAM" id="SignalP"/>
    </source>
</evidence>
<organism evidence="4">
    <name type="scientific">Medioppia subpectinata</name>
    <dbReference type="NCBI Taxonomy" id="1979941"/>
    <lineage>
        <taxon>Eukaryota</taxon>
        <taxon>Metazoa</taxon>
        <taxon>Ecdysozoa</taxon>
        <taxon>Arthropoda</taxon>
        <taxon>Chelicerata</taxon>
        <taxon>Arachnida</taxon>
        <taxon>Acari</taxon>
        <taxon>Acariformes</taxon>
        <taxon>Sarcoptiformes</taxon>
        <taxon>Oribatida</taxon>
        <taxon>Brachypylina</taxon>
        <taxon>Oppioidea</taxon>
        <taxon>Oppiidae</taxon>
        <taxon>Medioppia</taxon>
    </lineage>
</organism>
<dbReference type="InterPro" id="IPR016187">
    <property type="entry name" value="CTDL_fold"/>
</dbReference>
<dbReference type="OrthoDB" id="6480597at2759"/>
<reference evidence="4" key="1">
    <citation type="submission" date="2020-11" db="EMBL/GenBank/DDBJ databases">
        <authorList>
            <person name="Tran Van P."/>
        </authorList>
    </citation>
    <scope>NUCLEOTIDE SEQUENCE</scope>
</reference>
<keyword evidence="2" id="KW-0732">Signal</keyword>
<dbReference type="InterPro" id="IPR050976">
    <property type="entry name" value="Snaclec"/>
</dbReference>
<dbReference type="AlphaFoldDB" id="A0A7R9PTE7"/>
<dbReference type="PANTHER" id="PTHR22991">
    <property type="entry name" value="PROTEIN CBG13490"/>
    <property type="match status" value="1"/>
</dbReference>
<feature type="domain" description="C-type lectin" evidence="3">
    <location>
        <begin position="34"/>
        <end position="156"/>
    </location>
</feature>
<feature type="chain" id="PRO_5036211624" description="C-type lectin domain-containing protein" evidence="2">
    <location>
        <begin position="21"/>
        <end position="491"/>
    </location>
</feature>
<dbReference type="InterPro" id="IPR001304">
    <property type="entry name" value="C-type_lectin-like"/>
</dbReference>
<dbReference type="Proteomes" id="UP000759131">
    <property type="component" value="Unassembled WGS sequence"/>
</dbReference>
<keyword evidence="1" id="KW-1015">Disulfide bond</keyword>
<accession>A0A7R9PTE7</accession>